<evidence type="ECO:0000259" key="1">
    <source>
        <dbReference type="Pfam" id="PF03372"/>
    </source>
</evidence>
<name>A0A7J6W6X2_THATH</name>
<dbReference type="InterPro" id="IPR036691">
    <property type="entry name" value="Endo/exonu/phosph_ase_sf"/>
</dbReference>
<keyword evidence="3" id="KW-1185">Reference proteome</keyword>
<proteinExistence type="predicted"/>
<organism evidence="2 3">
    <name type="scientific">Thalictrum thalictroides</name>
    <name type="common">Rue-anemone</name>
    <name type="synonym">Anemone thalictroides</name>
    <dbReference type="NCBI Taxonomy" id="46969"/>
    <lineage>
        <taxon>Eukaryota</taxon>
        <taxon>Viridiplantae</taxon>
        <taxon>Streptophyta</taxon>
        <taxon>Embryophyta</taxon>
        <taxon>Tracheophyta</taxon>
        <taxon>Spermatophyta</taxon>
        <taxon>Magnoliopsida</taxon>
        <taxon>Ranunculales</taxon>
        <taxon>Ranunculaceae</taxon>
        <taxon>Thalictroideae</taxon>
        <taxon>Thalictrum</taxon>
    </lineage>
</organism>
<dbReference type="OrthoDB" id="1742140at2759"/>
<comment type="caution">
    <text evidence="2">The sequence shown here is derived from an EMBL/GenBank/DDBJ whole genome shotgun (WGS) entry which is preliminary data.</text>
</comment>
<evidence type="ECO:0000313" key="2">
    <source>
        <dbReference type="EMBL" id="KAF5193156.1"/>
    </source>
</evidence>
<dbReference type="PANTHER" id="PTHR33710">
    <property type="entry name" value="BNAC02G09200D PROTEIN"/>
    <property type="match status" value="1"/>
</dbReference>
<dbReference type="SUPFAM" id="SSF56219">
    <property type="entry name" value="DNase I-like"/>
    <property type="match status" value="1"/>
</dbReference>
<feature type="domain" description="Endonuclease/exonuclease/phosphatase" evidence="1">
    <location>
        <begin position="7"/>
        <end position="230"/>
    </location>
</feature>
<dbReference type="Pfam" id="PF03372">
    <property type="entry name" value="Exo_endo_phos"/>
    <property type="match status" value="1"/>
</dbReference>
<dbReference type="PANTHER" id="PTHR33710:SF64">
    <property type="entry name" value="ENDONUCLEASE_EXONUCLEASE_PHOSPHATASE DOMAIN-CONTAINING PROTEIN"/>
    <property type="match status" value="1"/>
</dbReference>
<dbReference type="Gene3D" id="3.60.10.10">
    <property type="entry name" value="Endonuclease/exonuclease/phosphatase"/>
    <property type="match status" value="1"/>
</dbReference>
<sequence length="434" mass="49851">MAYNIAAWNVRGLNNIRKAAEVRKLIQSEQLALIGLVETKVKAKNTRMVQRRLGDWSGVTNNTKDPRGRIWVLWDPKAFKVTVVDMTDQVIHTRVDDLGARKHYMLSLVYARNNKKARSDLWKNLLNFSQGVASLNPWILMGDLNSCRFISEKVGGNKLHQRDVQELAECIERSGLEDIKGVGTFYTWTNRHEGDDRILSKLDRCLINNTWCITFPDVEGMFLEHGVSDHSPIILKWPHKGGDGHAPFRFFNHWLENKEFKALVEETWDCAVSGNPMMKLYTKLKLLKGKLKEWSKQNFSDLHEKVVKAREDLERIQREIQAHPLDIQLASMESSALEEYNKVAAAEESSLRQKSSASWALLGDENTSFFHKKMQGNRARNSVHSLVDSAQTTITDKREIAKLFVSYYQQVWGQRSNATIPSDFEEQLSFETTV</sequence>
<evidence type="ECO:0000313" key="3">
    <source>
        <dbReference type="Proteomes" id="UP000554482"/>
    </source>
</evidence>
<reference evidence="2 3" key="1">
    <citation type="submission" date="2020-06" db="EMBL/GenBank/DDBJ databases">
        <title>Transcriptomic and genomic resources for Thalictrum thalictroides and T. hernandezii: Facilitating candidate gene discovery in an emerging model plant lineage.</title>
        <authorList>
            <person name="Arias T."/>
            <person name="Riano-Pachon D.M."/>
            <person name="Di Stilio V.S."/>
        </authorList>
    </citation>
    <scope>NUCLEOTIDE SEQUENCE [LARGE SCALE GENOMIC DNA]</scope>
    <source>
        <strain evidence="3">cv. WT478/WT964</strain>
        <tissue evidence="2">Leaves</tissue>
    </source>
</reference>
<dbReference type="Proteomes" id="UP000554482">
    <property type="component" value="Unassembled WGS sequence"/>
</dbReference>
<protein>
    <submittedName>
        <fullName evidence="2">Dnase i-like superfamily protein</fullName>
    </submittedName>
</protein>
<dbReference type="AlphaFoldDB" id="A0A7J6W6X2"/>
<dbReference type="GO" id="GO:0003824">
    <property type="term" value="F:catalytic activity"/>
    <property type="evidence" value="ECO:0007669"/>
    <property type="project" value="InterPro"/>
</dbReference>
<dbReference type="EMBL" id="JABWDY010020440">
    <property type="protein sequence ID" value="KAF5193156.1"/>
    <property type="molecule type" value="Genomic_DNA"/>
</dbReference>
<gene>
    <name evidence="2" type="ORF">FRX31_017256</name>
</gene>
<dbReference type="InterPro" id="IPR005135">
    <property type="entry name" value="Endo/exonuclease/phosphatase"/>
</dbReference>
<accession>A0A7J6W6X2</accession>